<evidence type="ECO:0000313" key="2">
    <source>
        <dbReference type="EMBL" id="EAU39391.1"/>
    </source>
</evidence>
<sequence length="225" mass="26580">MGSTFENLVEKVFGTKCTQRLRQCLHNHDLSERHKEDDRWAKDMILMDVELRETGQREAYLREEVKRLEAQAQQTELSTEEKAQMEKWQAEIEELARQYWHLEREFYRREASCPPGPMLRAYQSGRQRSPDWFLSNKFLRTDCVGRGGCCGRNCGCCERKRFAGGREIRMGHCTVECGCCRRVRGFDLNHEDKTRFKKLFDDADVQVNRSYSNDLKLAYIFGRSK</sequence>
<dbReference type="GeneID" id="4355500"/>
<dbReference type="STRING" id="341663.Q0CZY9"/>
<reference evidence="3" key="1">
    <citation type="submission" date="2005-09" db="EMBL/GenBank/DDBJ databases">
        <title>Annotation of the Aspergillus terreus NIH2624 genome.</title>
        <authorList>
            <person name="Birren B.W."/>
            <person name="Lander E.S."/>
            <person name="Galagan J.E."/>
            <person name="Nusbaum C."/>
            <person name="Devon K."/>
            <person name="Henn M."/>
            <person name="Ma L.-J."/>
            <person name="Jaffe D.B."/>
            <person name="Butler J."/>
            <person name="Alvarez P."/>
            <person name="Gnerre S."/>
            <person name="Grabherr M."/>
            <person name="Kleber M."/>
            <person name="Mauceli E.W."/>
            <person name="Brockman W."/>
            <person name="Rounsley S."/>
            <person name="Young S.K."/>
            <person name="LaButti K."/>
            <person name="Pushparaj V."/>
            <person name="DeCaprio D."/>
            <person name="Crawford M."/>
            <person name="Koehrsen M."/>
            <person name="Engels R."/>
            <person name="Montgomery P."/>
            <person name="Pearson M."/>
            <person name="Howarth C."/>
            <person name="Larson L."/>
            <person name="Luoma S."/>
            <person name="White J."/>
            <person name="Alvarado L."/>
            <person name="Kodira C.D."/>
            <person name="Zeng Q."/>
            <person name="Oleary S."/>
            <person name="Yandava C."/>
            <person name="Denning D.W."/>
            <person name="Nierman W.C."/>
            <person name="Milne T."/>
            <person name="Madden K."/>
        </authorList>
    </citation>
    <scope>NUCLEOTIDE SEQUENCE [LARGE SCALE GENOMIC DNA]</scope>
    <source>
        <strain evidence="3">NIH 2624 / FGSC A1156</strain>
    </source>
</reference>
<organism evidence="2 3">
    <name type="scientific">Aspergillus terreus (strain NIH 2624 / FGSC A1156)</name>
    <dbReference type="NCBI Taxonomy" id="341663"/>
    <lineage>
        <taxon>Eukaryota</taxon>
        <taxon>Fungi</taxon>
        <taxon>Dikarya</taxon>
        <taxon>Ascomycota</taxon>
        <taxon>Pezizomycotina</taxon>
        <taxon>Eurotiomycetes</taxon>
        <taxon>Eurotiomycetidae</taxon>
        <taxon>Eurotiales</taxon>
        <taxon>Aspergillaceae</taxon>
        <taxon>Aspergillus</taxon>
        <taxon>Aspergillus subgen. Circumdati</taxon>
    </lineage>
</organism>
<evidence type="ECO:0000256" key="1">
    <source>
        <dbReference type="SAM" id="Coils"/>
    </source>
</evidence>
<dbReference type="OMA" id="CTTECAC"/>
<protein>
    <submittedName>
        <fullName evidence="2">Uncharacterized protein</fullName>
    </submittedName>
</protein>
<evidence type="ECO:0000313" key="3">
    <source>
        <dbReference type="Proteomes" id="UP000007963"/>
    </source>
</evidence>
<feature type="coiled-coil region" evidence="1">
    <location>
        <begin position="51"/>
        <end position="105"/>
    </location>
</feature>
<dbReference type="OrthoDB" id="4440408at2759"/>
<dbReference type="RefSeq" id="XP_001210831.1">
    <property type="nucleotide sequence ID" value="XM_001210831.1"/>
</dbReference>
<accession>Q0CZY9</accession>
<keyword evidence="1" id="KW-0175">Coiled coil</keyword>
<dbReference type="AlphaFoldDB" id="Q0CZY9"/>
<dbReference type="eggNOG" id="ENOG502RPFI">
    <property type="taxonomic scope" value="Eukaryota"/>
</dbReference>
<proteinExistence type="predicted"/>
<dbReference type="Proteomes" id="UP000007963">
    <property type="component" value="Unassembled WGS sequence"/>
</dbReference>
<dbReference type="VEuPathDB" id="FungiDB:ATEG_00745"/>
<dbReference type="EMBL" id="CH476594">
    <property type="protein sequence ID" value="EAU39391.1"/>
    <property type="molecule type" value="Genomic_DNA"/>
</dbReference>
<name>Q0CZY9_ASPTN</name>
<dbReference type="HOGENOM" id="CLU_072091_0_0_1"/>
<gene>
    <name evidence="2" type="ORF">ATEG_00745</name>
</gene>